<dbReference type="InterPro" id="IPR045617">
    <property type="entry name" value="DUF6445"/>
</dbReference>
<dbReference type="Proteomes" id="UP000275137">
    <property type="component" value="Unassembled WGS sequence"/>
</dbReference>
<reference evidence="1 2" key="1">
    <citation type="submission" date="2018-10" db="EMBL/GenBank/DDBJ databases">
        <authorList>
            <person name="Chen W.-M."/>
        </authorList>
    </citation>
    <scope>NUCLEOTIDE SEQUENCE [LARGE SCALE GENOMIC DNA]</scope>
    <source>
        <strain evidence="1 2">H-5</strain>
    </source>
</reference>
<evidence type="ECO:0000313" key="1">
    <source>
        <dbReference type="EMBL" id="ROH87250.1"/>
    </source>
</evidence>
<accession>A0A3N0V391</accession>
<proteinExistence type="predicted"/>
<keyword evidence="2" id="KW-1185">Reference proteome</keyword>
<organism evidence="1 2">
    <name type="scientific">Pseudomethylobacillus aquaticus</name>
    <dbReference type="NCBI Taxonomy" id="2676064"/>
    <lineage>
        <taxon>Bacteria</taxon>
        <taxon>Pseudomonadati</taxon>
        <taxon>Pseudomonadota</taxon>
        <taxon>Betaproteobacteria</taxon>
        <taxon>Nitrosomonadales</taxon>
        <taxon>Methylophilaceae</taxon>
        <taxon>Pseudomethylobacillus</taxon>
    </lineage>
</organism>
<evidence type="ECO:0008006" key="3">
    <source>
        <dbReference type="Google" id="ProtNLM"/>
    </source>
</evidence>
<protein>
    <recommendedName>
        <fullName evidence="3">2OG-Fe(II) oxygenase</fullName>
    </recommendedName>
</protein>
<sequence>MNYYPVTVVENFYEDPDAIRKFALAQDYKFCHEIPNINYVFPGSRTKELLDLDRKLFEKVSTKLISLFHNPELDHMRWLISTSFQSVTEEYGRGVIHTDNNTILAAVLYLNPEPGPDSGTSLFKKNQHFDEAAYAQAIKENDTLFRQKHKVMREDYHRMFDETVRVNNVYNSLIVYEGDTFHAANRFFGKTLQDSRLAQVFFVNRIDAKKESVFPLRRLRNIKA</sequence>
<evidence type="ECO:0000313" key="2">
    <source>
        <dbReference type="Proteomes" id="UP000275137"/>
    </source>
</evidence>
<gene>
    <name evidence="1" type="ORF">ED236_06170</name>
</gene>
<comment type="caution">
    <text evidence="1">The sequence shown here is derived from an EMBL/GenBank/DDBJ whole genome shotgun (WGS) entry which is preliminary data.</text>
</comment>
<dbReference type="AlphaFoldDB" id="A0A3N0V391"/>
<name>A0A3N0V391_9PROT</name>
<dbReference type="EMBL" id="RJVP01000002">
    <property type="protein sequence ID" value="ROH87250.1"/>
    <property type="molecule type" value="Genomic_DNA"/>
</dbReference>
<dbReference type="Pfam" id="PF20043">
    <property type="entry name" value="DUF6445"/>
    <property type="match status" value="1"/>
</dbReference>
<dbReference type="RefSeq" id="WP_123237052.1">
    <property type="nucleotide sequence ID" value="NZ_RJVP01000002.1"/>
</dbReference>